<dbReference type="Proteomes" id="UP000661715">
    <property type="component" value="Unassembled WGS sequence"/>
</dbReference>
<dbReference type="Pfam" id="PF07715">
    <property type="entry name" value="Plug"/>
    <property type="match status" value="1"/>
</dbReference>
<dbReference type="InterPro" id="IPR012910">
    <property type="entry name" value="Plug_dom"/>
</dbReference>
<evidence type="ECO:0000256" key="3">
    <source>
        <dbReference type="ARBA" id="ARBA00022452"/>
    </source>
</evidence>
<dbReference type="Gene3D" id="2.40.170.20">
    <property type="entry name" value="TonB-dependent receptor, beta-barrel domain"/>
    <property type="match status" value="1"/>
</dbReference>
<feature type="chain" id="PRO_5045404732" description="TonB-linked outer membrane protein, SusC/RagA family" evidence="10">
    <location>
        <begin position="21"/>
        <end position="1007"/>
    </location>
</feature>
<dbReference type="PROSITE" id="PS00018">
    <property type="entry name" value="EF_HAND_1"/>
    <property type="match status" value="1"/>
</dbReference>
<dbReference type="EMBL" id="NASZ01000006">
    <property type="protein sequence ID" value="MBD0724749.1"/>
    <property type="molecule type" value="Genomic_DNA"/>
</dbReference>
<keyword evidence="7 8" id="KW-0998">Cell outer membrane</keyword>
<dbReference type="InterPro" id="IPR036942">
    <property type="entry name" value="Beta-barrel_TonB_sf"/>
</dbReference>
<dbReference type="InterPro" id="IPR023997">
    <property type="entry name" value="TonB-dep_OMP_SusC/RagA_CS"/>
</dbReference>
<evidence type="ECO:0000256" key="9">
    <source>
        <dbReference type="RuleBase" id="RU003357"/>
    </source>
</evidence>
<comment type="caution">
    <text evidence="13">The sequence shown here is derived from an EMBL/GenBank/DDBJ whole genome shotgun (WGS) entry which is preliminary data.</text>
</comment>
<dbReference type="NCBIfam" id="TIGR04057">
    <property type="entry name" value="SusC_RagA_signa"/>
    <property type="match status" value="1"/>
</dbReference>
<dbReference type="Gene3D" id="2.60.40.1120">
    <property type="entry name" value="Carboxypeptidase-like, regulatory domain"/>
    <property type="match status" value="1"/>
</dbReference>
<gene>
    <name evidence="13" type="ORF">B6A10_06115</name>
</gene>
<evidence type="ECO:0000313" key="13">
    <source>
        <dbReference type="EMBL" id="MBD0724749.1"/>
    </source>
</evidence>
<feature type="signal peptide" evidence="10">
    <location>
        <begin position="1"/>
        <end position="20"/>
    </location>
</feature>
<dbReference type="PROSITE" id="PS52016">
    <property type="entry name" value="TONB_DEPENDENT_REC_3"/>
    <property type="match status" value="1"/>
</dbReference>
<comment type="similarity">
    <text evidence="8 9">Belongs to the TonB-dependent receptor family.</text>
</comment>
<keyword evidence="4 8" id="KW-0812">Transmembrane</keyword>
<evidence type="ECO:0000256" key="8">
    <source>
        <dbReference type="PROSITE-ProRule" id="PRU01360"/>
    </source>
</evidence>
<dbReference type="SUPFAM" id="SSF49464">
    <property type="entry name" value="Carboxypeptidase regulatory domain-like"/>
    <property type="match status" value="1"/>
</dbReference>
<evidence type="ECO:0000256" key="5">
    <source>
        <dbReference type="ARBA" id="ARBA00023077"/>
    </source>
</evidence>
<dbReference type="Pfam" id="PF13715">
    <property type="entry name" value="CarbopepD_reg_2"/>
    <property type="match status" value="1"/>
</dbReference>
<keyword evidence="6 8" id="KW-0472">Membrane</keyword>
<reference evidence="13 14" key="1">
    <citation type="journal article" date="2020" name="Microbiol. Res.">
        <title>Flavobacterium pokkalii sp. nov., a novel plant growth promoting native rhizobacteria isolated from pokkali rice grown in coastal saline affected agricultural regions of southern India, Kerala.</title>
        <authorList>
            <person name="Menon R.R."/>
            <person name="Kumari S."/>
            <person name="Viver T."/>
            <person name="Rameshkumar N."/>
        </authorList>
    </citation>
    <scope>NUCLEOTIDE SEQUENCE [LARGE SCALE GENOMIC DNA]</scope>
    <source>
        <strain evidence="13 14">L1I52</strain>
    </source>
</reference>
<dbReference type="NCBIfam" id="TIGR04056">
    <property type="entry name" value="OMP_RagA_SusC"/>
    <property type="match status" value="1"/>
</dbReference>
<feature type="domain" description="TonB-dependent receptor-like beta-barrel" evidence="11">
    <location>
        <begin position="401"/>
        <end position="963"/>
    </location>
</feature>
<evidence type="ECO:0000256" key="2">
    <source>
        <dbReference type="ARBA" id="ARBA00022448"/>
    </source>
</evidence>
<evidence type="ECO:0000313" key="14">
    <source>
        <dbReference type="Proteomes" id="UP000661715"/>
    </source>
</evidence>
<dbReference type="Gene3D" id="2.170.130.10">
    <property type="entry name" value="TonB-dependent receptor, plug domain"/>
    <property type="match status" value="1"/>
</dbReference>
<dbReference type="InterPro" id="IPR018247">
    <property type="entry name" value="EF_Hand_1_Ca_BS"/>
</dbReference>
<evidence type="ECO:0000259" key="12">
    <source>
        <dbReference type="Pfam" id="PF07715"/>
    </source>
</evidence>
<protein>
    <recommendedName>
        <fullName evidence="15">TonB-linked outer membrane protein, SusC/RagA family</fullName>
    </recommendedName>
</protein>
<sequence>MKRAILIIMGFLLVGFSAVAQHTVKGTIKDENGQPIPGVNILEKNTTNSAASDLDGNYLIKVGNKATLVFSYIGFKTQEVVVNGRQMIPVKLIEDSAQLEEVVVIGYGSVRRDEITSSISTVKGEDIAKTTASNPAEALQGKAAGVQVLSSGGSPGASPQILVRGITTNNGSQPLIVLDGVMLPDGTSLNFLNPADIENFQILKDASASAIYGSRASNGVVLISTKRGKEGKSIVNVDLSYGMQQMQKINMAGADEYIKVVNLRRTNDGAQPLYDPANFNTDTDWWNEVIENYAPITNANVRASGGSEKINYAASVSFFDQQSNYDKGWYQKVTGRFNVDFKISDKIKLKQDLSPRVERYENTPAALYNLLRIDPLTEVYLPQSERVGRNIYSIYAASKNNVPNPVGNIARQFNETFFFGFFSNTQLDYKITPELTFSSQLGLNVTNAQTDVFTPQYFTTPNQQNEINNIARNTNRNFDYVLNNTINFKKTIKEKHYMNLLGGILYDAQNYNYLNASRDGVPDNENPDLRYLDAAQGEGITVNGNEAQDNIFSAIFRAIYSYDNKYYFTGSLRRDQSSRFPKDNRTGNFKSASFAWDIDSEDFFKSSVINNLRLKVGIGEVGNQNISRAGQFFSVGSDSYVFNGERVVSSFLSQFGNTNLKWETVRDKNIGIETSFFDSALDFSFEYYKKTSKDLLFNVELPNYTGIPGLVAQNVGSFESEGFDAQLGYNKKMGDFTLGLNFNISTNKSKAVALAPGNEQIFGQNRPDLGGRFIKISELGQTVGLFYGFKTNGIFQNQTELNSHTSNDGTAIQPNAKVGDLRFVDKNKDGLLNDNDLQVIGNPFADFYGGLTANLQYKNIDFSMQWYGTYGNDVFNYPSTFLYSGVQDVNVAEGALNKVWTPENTGAKYPRLTQLDRNGNYQRPSDLFIEDGSYLRLRNVQLGYNFNIKGFQKCRFYISGQNLLTLTKYSGFDPEVAAGGNVINDFGIDYARNPVTKTYLLGLNLTL</sequence>
<dbReference type="InterPro" id="IPR039426">
    <property type="entry name" value="TonB-dep_rcpt-like"/>
</dbReference>
<name>A0ABR7UPY7_9FLAO</name>
<evidence type="ECO:0000256" key="7">
    <source>
        <dbReference type="ARBA" id="ARBA00023237"/>
    </source>
</evidence>
<dbReference type="InterPro" id="IPR000531">
    <property type="entry name" value="Beta-barrel_TonB"/>
</dbReference>
<dbReference type="Pfam" id="PF00593">
    <property type="entry name" value="TonB_dep_Rec_b-barrel"/>
    <property type="match status" value="1"/>
</dbReference>
<proteinExistence type="inferred from homology"/>
<dbReference type="InterPro" id="IPR037066">
    <property type="entry name" value="Plug_dom_sf"/>
</dbReference>
<evidence type="ECO:0000256" key="4">
    <source>
        <dbReference type="ARBA" id="ARBA00022692"/>
    </source>
</evidence>
<organism evidence="13 14">
    <name type="scientific">Flavobacterium pokkalii</name>
    <dbReference type="NCBI Taxonomy" id="1940408"/>
    <lineage>
        <taxon>Bacteria</taxon>
        <taxon>Pseudomonadati</taxon>
        <taxon>Bacteroidota</taxon>
        <taxon>Flavobacteriia</taxon>
        <taxon>Flavobacteriales</taxon>
        <taxon>Flavobacteriaceae</taxon>
        <taxon>Flavobacterium</taxon>
    </lineage>
</organism>
<dbReference type="InterPro" id="IPR023996">
    <property type="entry name" value="TonB-dep_OMP_SusC/RagA"/>
</dbReference>
<dbReference type="InterPro" id="IPR008969">
    <property type="entry name" value="CarboxyPept-like_regulatory"/>
</dbReference>
<feature type="domain" description="TonB-dependent receptor plug" evidence="12">
    <location>
        <begin position="113"/>
        <end position="220"/>
    </location>
</feature>
<keyword evidence="2 8" id="KW-0813">Transport</keyword>
<evidence type="ECO:0000256" key="6">
    <source>
        <dbReference type="ARBA" id="ARBA00023136"/>
    </source>
</evidence>
<evidence type="ECO:0008006" key="15">
    <source>
        <dbReference type="Google" id="ProtNLM"/>
    </source>
</evidence>
<evidence type="ECO:0000256" key="1">
    <source>
        <dbReference type="ARBA" id="ARBA00004571"/>
    </source>
</evidence>
<evidence type="ECO:0000256" key="10">
    <source>
        <dbReference type="SAM" id="SignalP"/>
    </source>
</evidence>
<accession>A0ABR7UPY7</accession>
<dbReference type="SUPFAM" id="SSF56935">
    <property type="entry name" value="Porins"/>
    <property type="match status" value="1"/>
</dbReference>
<evidence type="ECO:0000259" key="11">
    <source>
        <dbReference type="Pfam" id="PF00593"/>
    </source>
</evidence>
<keyword evidence="10" id="KW-0732">Signal</keyword>
<keyword evidence="14" id="KW-1185">Reference proteome</keyword>
<keyword evidence="5 9" id="KW-0798">TonB box</keyword>
<comment type="subcellular location">
    <subcellularLocation>
        <location evidence="1 8">Cell outer membrane</location>
        <topology evidence="1 8">Multi-pass membrane protein</topology>
    </subcellularLocation>
</comment>
<dbReference type="RefSeq" id="WP_188220135.1">
    <property type="nucleotide sequence ID" value="NZ_NASZ01000006.1"/>
</dbReference>
<keyword evidence="3 8" id="KW-1134">Transmembrane beta strand</keyword>